<feature type="domain" description="PAC" evidence="2">
    <location>
        <begin position="330"/>
        <end position="382"/>
    </location>
</feature>
<dbReference type="SUPFAM" id="SSF55785">
    <property type="entry name" value="PYP-like sensor domain (PAS domain)"/>
    <property type="match status" value="3"/>
</dbReference>
<evidence type="ECO:0000256" key="1">
    <source>
        <dbReference type="ARBA" id="ARBA00001946"/>
    </source>
</evidence>
<evidence type="ECO:0000259" key="2">
    <source>
        <dbReference type="PROSITE" id="PS50113"/>
    </source>
</evidence>
<evidence type="ECO:0000313" key="6">
    <source>
        <dbReference type="Proteomes" id="UP000029385"/>
    </source>
</evidence>
<dbReference type="EMBL" id="AVCI01000004">
    <property type="protein sequence ID" value="KFN43909.1"/>
    <property type="molecule type" value="Genomic_DNA"/>
</dbReference>
<dbReference type="InterPro" id="IPR001610">
    <property type="entry name" value="PAC"/>
</dbReference>
<organism evidence="5 6">
    <name type="scientific">Arenimonas oryziterrae DSM 21050 = YC6267</name>
    <dbReference type="NCBI Taxonomy" id="1121015"/>
    <lineage>
        <taxon>Bacteria</taxon>
        <taxon>Pseudomonadati</taxon>
        <taxon>Pseudomonadota</taxon>
        <taxon>Gammaproteobacteria</taxon>
        <taxon>Lysobacterales</taxon>
        <taxon>Lysobacteraceae</taxon>
        <taxon>Arenimonas</taxon>
    </lineage>
</organism>
<dbReference type="InterPro" id="IPR052155">
    <property type="entry name" value="Biofilm_reg_signaling"/>
</dbReference>
<dbReference type="PANTHER" id="PTHR44757:SF2">
    <property type="entry name" value="BIOFILM ARCHITECTURE MAINTENANCE PROTEIN MBAA"/>
    <property type="match status" value="1"/>
</dbReference>
<dbReference type="InterPro" id="IPR035965">
    <property type="entry name" value="PAS-like_dom_sf"/>
</dbReference>
<dbReference type="CDD" id="cd01948">
    <property type="entry name" value="EAL"/>
    <property type="match status" value="1"/>
</dbReference>
<dbReference type="InterPro" id="IPR035919">
    <property type="entry name" value="EAL_sf"/>
</dbReference>
<feature type="domain" description="EAL" evidence="3">
    <location>
        <begin position="683"/>
        <end position="937"/>
    </location>
</feature>
<comment type="cofactor">
    <cofactor evidence="1">
        <name>Mg(2+)</name>
        <dbReference type="ChEBI" id="CHEBI:18420"/>
    </cofactor>
</comment>
<feature type="domain" description="PAC" evidence="2">
    <location>
        <begin position="201"/>
        <end position="254"/>
    </location>
</feature>
<dbReference type="Pfam" id="PF00990">
    <property type="entry name" value="GGDEF"/>
    <property type="match status" value="1"/>
</dbReference>
<dbReference type="Gene3D" id="3.30.70.270">
    <property type="match status" value="1"/>
</dbReference>
<comment type="caution">
    <text evidence="5">The sequence shown here is derived from an EMBL/GenBank/DDBJ whole genome shotgun (WGS) entry which is preliminary data.</text>
</comment>
<dbReference type="Gene3D" id="2.10.70.100">
    <property type="match status" value="1"/>
</dbReference>
<feature type="domain" description="GGDEF" evidence="4">
    <location>
        <begin position="541"/>
        <end position="674"/>
    </location>
</feature>
<dbReference type="InterPro" id="IPR043128">
    <property type="entry name" value="Rev_trsase/Diguanyl_cyclase"/>
</dbReference>
<dbReference type="PATRIC" id="fig|1121015.4.peg.1122"/>
<evidence type="ECO:0000259" key="3">
    <source>
        <dbReference type="PROSITE" id="PS50883"/>
    </source>
</evidence>
<dbReference type="NCBIfam" id="TIGR00229">
    <property type="entry name" value="sensory_box"/>
    <property type="match status" value="1"/>
</dbReference>
<dbReference type="PROSITE" id="PS50113">
    <property type="entry name" value="PAC"/>
    <property type="match status" value="3"/>
</dbReference>
<dbReference type="CDD" id="cd01949">
    <property type="entry name" value="GGDEF"/>
    <property type="match status" value="1"/>
</dbReference>
<dbReference type="InterPro" id="IPR000700">
    <property type="entry name" value="PAS-assoc_C"/>
</dbReference>
<dbReference type="STRING" id="1121015.GCA_000420545_02080"/>
<dbReference type="Proteomes" id="UP000029385">
    <property type="component" value="Unassembled WGS sequence"/>
</dbReference>
<sequence length="946" mass="106647">MEDIPSTPRADIGILDAGFLTAVLQHSTRRALIAFDRDGELMACNDRATELWTPTLRALLQPTLQSSFAQLREHPERSITCAHEDLEFRLLPVVHAGRTEGFILSLLPVQEIEPADDTSERVRWRYALENAEDGLWDWSADDTSAEGGRVYRSPRCLTMFGYPPDYLHDTVHAWSELVHPADLEMQKNAIGQHLAGNRSTYKVEYRIRDFHGQWRWVLDRGKVIEWATDGRPKRVVGTHTDITDYKDLELRLRERELLLDEAQRIGKIGSWVWDAASDIFTWSDELYRICGWPMDQRPPRWAEHAALFTPESYTRLTTMVEAAIKSNGSYQLDLDLVRPNGDRRHVEIAGEVMPRVDGHGLRLIGVVRDVTEERRATETARWRSKLLNRIAAMGRIGGFDLALATREFQWTDENYRIHGIEPGTPVTLDTQFEHYDDESRERLRLALKRMVAGESTDETAEVNFITPDQQRLTLRLTASVEMHEGRPYRITGLTQDITREREAGQRIEQLAHFDTLTGLPNRFLFRQRADEAISVAKRANLSLALLFVDLDRFKDVNDTHGHAAGDQLLQEISGRIKACVRGSDVVGRLGGDEFVVMLCEVRKPEDAALVADKIIAAVNEPVALPDGEVTVGASIGIALLNEGTVDLEALMRASDAAMYAAKQSGRNGYQYYNDAFYERIQRRVQLDKELRLALTRDQLFLVYQPTVALGSGTIQSFEALLRWRRGNGDLCSPVEFIPVAEESGEIVPIGRWVLREACRQAVVWRHTGLPFERIAVNVSAVQLRDPEYATQVLAICQETGWAPEHLVLELTESALMRDNEALRRTFTLLESYGVRLAVDDFGTGFSNLHYLHRFPVQHLKIDRSFVSQMLGDLQVTVLTQAIIHLGHALGLTVVAEGVETDQALQALRAQGCDEVQGYLLTPPLPPPELEAWVRARAGGDGLQGAA</sequence>
<dbReference type="SUPFAM" id="SSF141868">
    <property type="entry name" value="EAL domain-like"/>
    <property type="match status" value="1"/>
</dbReference>
<dbReference type="OrthoDB" id="5963948at2"/>
<dbReference type="Gene3D" id="3.20.20.450">
    <property type="entry name" value="EAL domain"/>
    <property type="match status" value="1"/>
</dbReference>
<dbReference type="Gene3D" id="3.30.450.20">
    <property type="entry name" value="PAS domain"/>
    <property type="match status" value="3"/>
</dbReference>
<dbReference type="PROSITE" id="PS50887">
    <property type="entry name" value="GGDEF"/>
    <property type="match status" value="1"/>
</dbReference>
<dbReference type="SMART" id="SM00267">
    <property type="entry name" value="GGDEF"/>
    <property type="match status" value="1"/>
</dbReference>
<dbReference type="GO" id="GO:0003824">
    <property type="term" value="F:catalytic activity"/>
    <property type="evidence" value="ECO:0007669"/>
    <property type="project" value="UniProtKB-ARBA"/>
</dbReference>
<dbReference type="InterPro" id="IPR000160">
    <property type="entry name" value="GGDEF_dom"/>
</dbReference>
<evidence type="ECO:0008006" key="7">
    <source>
        <dbReference type="Google" id="ProtNLM"/>
    </source>
</evidence>
<dbReference type="AlphaFoldDB" id="A0A091AZ26"/>
<dbReference type="eggNOG" id="COG5001">
    <property type="taxonomic scope" value="Bacteria"/>
</dbReference>
<dbReference type="NCBIfam" id="TIGR00254">
    <property type="entry name" value="GGDEF"/>
    <property type="match status" value="1"/>
</dbReference>
<dbReference type="SUPFAM" id="SSF55073">
    <property type="entry name" value="Nucleotide cyclase"/>
    <property type="match status" value="1"/>
</dbReference>
<dbReference type="PROSITE" id="PS50883">
    <property type="entry name" value="EAL"/>
    <property type="match status" value="1"/>
</dbReference>
<dbReference type="CDD" id="cd00130">
    <property type="entry name" value="PAS"/>
    <property type="match status" value="2"/>
</dbReference>
<dbReference type="SMART" id="SM00052">
    <property type="entry name" value="EAL"/>
    <property type="match status" value="1"/>
</dbReference>
<evidence type="ECO:0000313" key="5">
    <source>
        <dbReference type="EMBL" id="KFN43909.1"/>
    </source>
</evidence>
<dbReference type="InterPro" id="IPR001633">
    <property type="entry name" value="EAL_dom"/>
</dbReference>
<dbReference type="Pfam" id="PF08447">
    <property type="entry name" value="PAS_3"/>
    <property type="match status" value="2"/>
</dbReference>
<proteinExistence type="predicted"/>
<feature type="domain" description="PAC" evidence="2">
    <location>
        <begin position="458"/>
        <end position="509"/>
    </location>
</feature>
<dbReference type="PANTHER" id="PTHR44757">
    <property type="entry name" value="DIGUANYLATE CYCLASE DGCP"/>
    <property type="match status" value="1"/>
</dbReference>
<reference evidence="5 6" key="1">
    <citation type="submission" date="2013-09" db="EMBL/GenBank/DDBJ databases">
        <title>Genome sequencing of Arenimonas oryziterrae.</title>
        <authorList>
            <person name="Chen F."/>
            <person name="Wang G."/>
        </authorList>
    </citation>
    <scope>NUCLEOTIDE SEQUENCE [LARGE SCALE GENOMIC DNA]</scope>
    <source>
        <strain evidence="5 6">YC6267</strain>
    </source>
</reference>
<protein>
    <recommendedName>
        <fullName evidence="7">Histidine kinase</fullName>
    </recommendedName>
</protein>
<evidence type="ECO:0000259" key="4">
    <source>
        <dbReference type="PROSITE" id="PS50887"/>
    </source>
</evidence>
<gene>
    <name evidence="5" type="ORF">N789_08145</name>
</gene>
<name>A0A091AZ26_9GAMM</name>
<dbReference type="InterPro" id="IPR013655">
    <property type="entry name" value="PAS_fold_3"/>
</dbReference>
<dbReference type="Pfam" id="PF00563">
    <property type="entry name" value="EAL"/>
    <property type="match status" value="1"/>
</dbReference>
<dbReference type="InterPro" id="IPR029787">
    <property type="entry name" value="Nucleotide_cyclase"/>
</dbReference>
<accession>A0A091AZ26</accession>
<dbReference type="SMART" id="SM00086">
    <property type="entry name" value="PAC"/>
    <property type="match status" value="3"/>
</dbReference>
<keyword evidence="6" id="KW-1185">Reference proteome</keyword>
<dbReference type="InterPro" id="IPR000014">
    <property type="entry name" value="PAS"/>
</dbReference>
<dbReference type="FunFam" id="3.30.70.270:FF:000001">
    <property type="entry name" value="Diguanylate cyclase domain protein"/>
    <property type="match status" value="1"/>
</dbReference>